<evidence type="ECO:0000256" key="1">
    <source>
        <dbReference type="ARBA" id="ARBA00022737"/>
    </source>
</evidence>
<gene>
    <name evidence="4" type="ORF">QQZ08_004666</name>
</gene>
<feature type="compositionally biased region" description="Basic and acidic residues" evidence="2">
    <location>
        <begin position="235"/>
        <end position="247"/>
    </location>
</feature>
<evidence type="ECO:0000256" key="2">
    <source>
        <dbReference type="SAM" id="MobiDB-lite"/>
    </source>
</evidence>
<reference evidence="4 5" key="1">
    <citation type="journal article" date="2025" name="Microbiol. Resour. Announc.">
        <title>Draft genome sequences for Neonectria magnoliae and Neonectria punicea, canker pathogens of Liriodendron tulipifera and Acer saccharum in West Virginia.</title>
        <authorList>
            <person name="Petronek H.M."/>
            <person name="Kasson M.T."/>
            <person name="Metheny A.M."/>
            <person name="Stauder C.M."/>
            <person name="Lovett B."/>
            <person name="Lynch S.C."/>
            <person name="Garnas J.R."/>
            <person name="Kasson L.R."/>
            <person name="Stajich J.E."/>
        </authorList>
    </citation>
    <scope>NUCLEOTIDE SEQUENCE [LARGE SCALE GENOMIC DNA]</scope>
    <source>
        <strain evidence="4 5">NRRL 64651</strain>
    </source>
</reference>
<dbReference type="CDD" id="cd00201">
    <property type="entry name" value="WW"/>
    <property type="match status" value="1"/>
</dbReference>
<evidence type="ECO:0000313" key="5">
    <source>
        <dbReference type="Proteomes" id="UP001498421"/>
    </source>
</evidence>
<dbReference type="PANTHER" id="PTHR15377:SF3">
    <property type="entry name" value="WW DOMAIN-CONTAINING PROTEIN"/>
    <property type="match status" value="1"/>
</dbReference>
<feature type="region of interest" description="Disordered" evidence="2">
    <location>
        <begin position="556"/>
        <end position="575"/>
    </location>
</feature>
<keyword evidence="1" id="KW-0677">Repeat</keyword>
<feature type="region of interest" description="Disordered" evidence="2">
    <location>
        <begin position="88"/>
        <end position="131"/>
    </location>
</feature>
<sequence length="575" mass="65083">MLKSSHKPSAAAVAPLPPGWSEHTAPSGHTYYYHAVSKESTYKRPGVEPDLVPQHPYAPVPAFSPYGAVPSLADPNVANAYMAQINAAQQKPQEQHNRGGYGGGRGGSRGGYEGRPKSQPVDKPRRKEPIPGCEPWILVYTKYSRRFVYNPEKKTSYWRIPEKLMPGILELDKARIRAKAAGDSEAKDEAQKPERPPGPSLPSVAPSGPPDVGQDDDSDFEEVEVTDDEGEGDDDGGHPSKRQRTEDPDVEEGEAPEFTEADIAMQLQAMGEDYGLEPGEYDDGNAENWPEGAEGVPFSEDDAKYLFKDLLNDFNINPYSPWDKLLEEGKIVDDLRYTALATTKARKECWDEWSREKIAELREQRARQEKKDPRIAYMAFLQEKATPKLYWPEFKRKYKKEPPMKDLHLSDKDREKAYREHINRLKMPQSTLKSDLNALLKAQPIHVLNNKSLSTGLPIQVLIDARYISLDPKVRDPLMEAYVSNLGPPPEDLDAVKDDVERAKQREAREKRERALEERNRVVEEQRRQREKGVAASKARLREEERELEMAMRVGKQGLQSQLANMQMDETKDAS</sequence>
<dbReference type="EMBL" id="JAZAVK010000037">
    <property type="protein sequence ID" value="KAK7428741.1"/>
    <property type="molecule type" value="Genomic_DNA"/>
</dbReference>
<dbReference type="Gene3D" id="1.10.10.440">
    <property type="entry name" value="FF domain"/>
    <property type="match status" value="2"/>
</dbReference>
<organism evidence="4 5">
    <name type="scientific">Neonectria magnoliae</name>
    <dbReference type="NCBI Taxonomy" id="2732573"/>
    <lineage>
        <taxon>Eukaryota</taxon>
        <taxon>Fungi</taxon>
        <taxon>Dikarya</taxon>
        <taxon>Ascomycota</taxon>
        <taxon>Pezizomycotina</taxon>
        <taxon>Sordariomycetes</taxon>
        <taxon>Hypocreomycetidae</taxon>
        <taxon>Hypocreales</taxon>
        <taxon>Nectriaceae</taxon>
        <taxon>Neonectria</taxon>
    </lineage>
</organism>
<comment type="caution">
    <text evidence="4">The sequence shown here is derived from an EMBL/GenBank/DDBJ whole genome shotgun (WGS) entry which is preliminary data.</text>
</comment>
<dbReference type="Proteomes" id="UP001498421">
    <property type="component" value="Unassembled WGS sequence"/>
</dbReference>
<dbReference type="Pfam" id="PF00397">
    <property type="entry name" value="WW"/>
    <property type="match status" value="1"/>
</dbReference>
<feature type="compositionally biased region" description="Acidic residues" evidence="2">
    <location>
        <begin position="213"/>
        <end position="234"/>
    </location>
</feature>
<feature type="compositionally biased region" description="Gly residues" evidence="2">
    <location>
        <begin position="99"/>
        <end position="111"/>
    </location>
</feature>
<dbReference type="SMART" id="SM00456">
    <property type="entry name" value="WW"/>
    <property type="match status" value="2"/>
</dbReference>
<keyword evidence="5" id="KW-1185">Reference proteome</keyword>
<dbReference type="PANTHER" id="PTHR15377">
    <property type="entry name" value="TRANSCRIPTION ELONGATION REGULATOR 1"/>
    <property type="match status" value="1"/>
</dbReference>
<feature type="region of interest" description="Disordered" evidence="2">
    <location>
        <begin position="179"/>
        <end position="297"/>
    </location>
</feature>
<protein>
    <recommendedName>
        <fullName evidence="3">WW domain-containing protein</fullName>
    </recommendedName>
</protein>
<dbReference type="SUPFAM" id="SSF51045">
    <property type="entry name" value="WW domain"/>
    <property type="match status" value="1"/>
</dbReference>
<evidence type="ECO:0000313" key="4">
    <source>
        <dbReference type="EMBL" id="KAK7428741.1"/>
    </source>
</evidence>
<dbReference type="InterPro" id="IPR001202">
    <property type="entry name" value="WW_dom"/>
</dbReference>
<name>A0ABR1I5H1_9HYPO</name>
<feature type="region of interest" description="Disordered" evidence="2">
    <location>
        <begin position="1"/>
        <end position="27"/>
    </location>
</feature>
<feature type="compositionally biased region" description="Basic and acidic residues" evidence="2">
    <location>
        <begin position="502"/>
        <end position="533"/>
    </location>
</feature>
<dbReference type="InterPro" id="IPR036517">
    <property type="entry name" value="FF_domain_sf"/>
</dbReference>
<dbReference type="InterPro" id="IPR036020">
    <property type="entry name" value="WW_dom_sf"/>
</dbReference>
<feature type="region of interest" description="Disordered" evidence="2">
    <location>
        <begin position="502"/>
        <end position="541"/>
    </location>
</feature>
<dbReference type="PROSITE" id="PS01159">
    <property type="entry name" value="WW_DOMAIN_1"/>
    <property type="match status" value="1"/>
</dbReference>
<evidence type="ECO:0000259" key="3">
    <source>
        <dbReference type="PROSITE" id="PS50020"/>
    </source>
</evidence>
<dbReference type="SUPFAM" id="SSF81698">
    <property type="entry name" value="FF domain"/>
    <property type="match status" value="1"/>
</dbReference>
<feature type="domain" description="WW" evidence="3">
    <location>
        <begin position="14"/>
        <end position="47"/>
    </location>
</feature>
<dbReference type="PROSITE" id="PS50020">
    <property type="entry name" value="WW_DOMAIN_2"/>
    <property type="match status" value="1"/>
</dbReference>
<accession>A0ABR1I5H1</accession>
<dbReference type="Gene3D" id="2.20.70.10">
    <property type="match status" value="2"/>
</dbReference>
<feature type="compositionally biased region" description="Basic and acidic residues" evidence="2">
    <location>
        <begin position="112"/>
        <end position="129"/>
    </location>
</feature>
<dbReference type="Pfam" id="PF01846">
    <property type="entry name" value="FF"/>
    <property type="match status" value="1"/>
</dbReference>
<proteinExistence type="predicted"/>
<dbReference type="InterPro" id="IPR002713">
    <property type="entry name" value="FF_domain"/>
</dbReference>
<dbReference type="InterPro" id="IPR045148">
    <property type="entry name" value="TCRG1-like"/>
</dbReference>
<feature type="compositionally biased region" description="Basic and acidic residues" evidence="2">
    <location>
        <begin position="179"/>
        <end position="195"/>
    </location>
</feature>
<feature type="compositionally biased region" description="Acidic residues" evidence="2">
    <location>
        <begin position="248"/>
        <end position="260"/>
    </location>
</feature>
<dbReference type="SMART" id="SM00441">
    <property type="entry name" value="FF"/>
    <property type="match status" value="2"/>
</dbReference>